<dbReference type="EnsemblPlants" id="PGSC0003DMT400092143">
    <property type="protein sequence ID" value="PGSC0003DMT400092143"/>
    <property type="gene ID" value="PGSC0003DMG400041714"/>
</dbReference>
<dbReference type="GO" id="GO:0009523">
    <property type="term" value="C:photosystem II"/>
    <property type="evidence" value="ECO:0000318"/>
    <property type="project" value="GO_Central"/>
</dbReference>
<dbReference type="GO" id="GO:0009579">
    <property type="term" value="C:thylakoid"/>
    <property type="evidence" value="ECO:0000318"/>
    <property type="project" value="GO_Central"/>
</dbReference>
<feature type="region of interest" description="Disordered" evidence="1">
    <location>
        <begin position="217"/>
        <end position="240"/>
    </location>
</feature>
<dbReference type="HOGENOM" id="CLU_651172_0_0_1"/>
<evidence type="ECO:0000313" key="3">
    <source>
        <dbReference type="Proteomes" id="UP000011115"/>
    </source>
</evidence>
<accession>M1DP64</accession>
<organism evidence="2 3">
    <name type="scientific">Solanum tuberosum</name>
    <name type="common">Potato</name>
    <dbReference type="NCBI Taxonomy" id="4113"/>
    <lineage>
        <taxon>Eukaryota</taxon>
        <taxon>Viridiplantae</taxon>
        <taxon>Streptophyta</taxon>
        <taxon>Embryophyta</taxon>
        <taxon>Tracheophyta</taxon>
        <taxon>Spermatophyta</taxon>
        <taxon>Magnoliopsida</taxon>
        <taxon>eudicotyledons</taxon>
        <taxon>Gunneridae</taxon>
        <taxon>Pentapetalae</taxon>
        <taxon>asterids</taxon>
        <taxon>lamiids</taxon>
        <taxon>Solanales</taxon>
        <taxon>Solanaceae</taxon>
        <taxon>Solanoideae</taxon>
        <taxon>Solaneae</taxon>
        <taxon>Solanum</taxon>
    </lineage>
</organism>
<reference evidence="2" key="2">
    <citation type="submission" date="2015-06" db="UniProtKB">
        <authorList>
            <consortium name="EnsemblPlants"/>
        </authorList>
    </citation>
    <scope>IDENTIFICATION</scope>
    <source>
        <strain evidence="2">DM1-3 516 R44</strain>
    </source>
</reference>
<dbReference type="PaxDb" id="4113-PGSC0003DMT400092143"/>
<proteinExistence type="predicted"/>
<evidence type="ECO:0008006" key="4">
    <source>
        <dbReference type="Google" id="ProtNLM"/>
    </source>
</evidence>
<dbReference type="PANTHER" id="PTHR33180">
    <property type="entry name" value="PHOTOSYSTEM II CP43 REACTION CENTER PROTEIN"/>
    <property type="match status" value="1"/>
</dbReference>
<evidence type="ECO:0000313" key="2">
    <source>
        <dbReference type="EnsemblPlants" id="PGSC0003DMT400092143"/>
    </source>
</evidence>
<sequence>MAKIMTKLDILSKNVIGAGARVVNVVGVGCTNHDEVKFDALYNKKVNFLANQGGGYRSNYPRKSGHQGWNMYEGWKDRDREWRDQNPNWKDGEKDKYVPPHVYRKTKDSEGGRSEDMLSCILNKVKVWKVFEKCRLASKKSSRRLAEKVGEPDLDLRWTQVIFKVESVKLGEPRRNLVNCRPDMSRPNVAGRNMPPRKKAKGITINEDATTSMTKATKLPMTGGKDRGKGKTLVSPKANSNSDGIYATHLTTSKRKKSAAKFKSVDYVVVRGRKVKSDSEAINTVLGIFTRIDDDSQHMIKTKTLDNIKKWLAPLISDGSPRWLEAGVEQDMPPATTGDDIRVDEAVDPESKAEIDEVMLEVSEEVSYERLIETEEAMIDAAIQTSLEDAVLVDPSKVTPCIDAQVQSDASGTDAQTDGVTV</sequence>
<keyword evidence="3" id="KW-1185">Reference proteome</keyword>
<feature type="region of interest" description="Disordered" evidence="1">
    <location>
        <begin position="179"/>
        <end position="201"/>
    </location>
</feature>
<dbReference type="Gramene" id="PGSC0003DMT400092143">
    <property type="protein sequence ID" value="PGSC0003DMT400092143"/>
    <property type="gene ID" value="PGSC0003DMG400041714"/>
</dbReference>
<dbReference type="PANTHER" id="PTHR33180:SF31">
    <property type="entry name" value="POLYPROTEIN PROTEIN"/>
    <property type="match status" value="1"/>
</dbReference>
<evidence type="ECO:0000256" key="1">
    <source>
        <dbReference type="SAM" id="MobiDB-lite"/>
    </source>
</evidence>
<dbReference type="Proteomes" id="UP000011115">
    <property type="component" value="Unassembled WGS sequence"/>
</dbReference>
<protein>
    <recommendedName>
        <fullName evidence="4">Polyprotein protein</fullName>
    </recommendedName>
</protein>
<reference evidence="3" key="1">
    <citation type="journal article" date="2011" name="Nature">
        <title>Genome sequence and analysis of the tuber crop potato.</title>
        <authorList>
            <consortium name="The Potato Genome Sequencing Consortium"/>
        </authorList>
    </citation>
    <scope>NUCLEOTIDE SEQUENCE [LARGE SCALE GENOMIC DNA]</scope>
    <source>
        <strain evidence="3">cv. DM1-3 516 R44</strain>
    </source>
</reference>
<name>M1DP64_SOLTU</name>
<dbReference type="AlphaFoldDB" id="M1DP64"/>
<dbReference type="InParanoid" id="M1DP64"/>